<accession>A0AAW6TWQ2</accession>
<reference evidence="2" key="1">
    <citation type="submission" date="2023-05" db="EMBL/GenBank/DDBJ databases">
        <title>Anaerotaeda fermentans gen. nov., sp. nov., a novel anaerobic planctomycete of the new family within the order Sedimentisphaerales isolated from Taman Peninsula, Russia.</title>
        <authorList>
            <person name="Khomyakova M.A."/>
            <person name="Merkel A.Y."/>
            <person name="Slobodkin A.I."/>
        </authorList>
    </citation>
    <scope>NUCLEOTIDE SEQUENCE</scope>
    <source>
        <strain evidence="2">M17dextr</strain>
    </source>
</reference>
<dbReference type="PANTHER" id="PTHR43591:SF110">
    <property type="entry name" value="RHODANESE DOMAIN-CONTAINING PROTEIN"/>
    <property type="match status" value="1"/>
</dbReference>
<dbReference type="GO" id="GO:0032259">
    <property type="term" value="P:methylation"/>
    <property type="evidence" value="ECO:0007669"/>
    <property type="project" value="UniProtKB-KW"/>
</dbReference>
<keyword evidence="2" id="KW-0489">Methyltransferase</keyword>
<dbReference type="SUPFAM" id="SSF53335">
    <property type="entry name" value="S-adenosyl-L-methionine-dependent methyltransferases"/>
    <property type="match status" value="1"/>
</dbReference>
<comment type="caution">
    <text evidence="2">The sequence shown here is derived from an EMBL/GenBank/DDBJ whole genome shotgun (WGS) entry which is preliminary data.</text>
</comment>
<dbReference type="AlphaFoldDB" id="A0AAW6TWQ2"/>
<gene>
    <name evidence="2" type="ORF">QJ522_02210</name>
</gene>
<dbReference type="Proteomes" id="UP001431776">
    <property type="component" value="Unassembled WGS sequence"/>
</dbReference>
<proteinExistence type="predicted"/>
<feature type="domain" description="Methyltransferase type 11" evidence="1">
    <location>
        <begin position="58"/>
        <end position="150"/>
    </location>
</feature>
<keyword evidence="3" id="KW-1185">Reference proteome</keyword>
<dbReference type="EMBL" id="JASCXX010000002">
    <property type="protein sequence ID" value="MDI6447843.1"/>
    <property type="molecule type" value="Genomic_DNA"/>
</dbReference>
<dbReference type="InterPro" id="IPR029063">
    <property type="entry name" value="SAM-dependent_MTases_sf"/>
</dbReference>
<dbReference type="InterPro" id="IPR013216">
    <property type="entry name" value="Methyltransf_11"/>
</dbReference>
<dbReference type="PANTHER" id="PTHR43591">
    <property type="entry name" value="METHYLTRANSFERASE"/>
    <property type="match status" value="1"/>
</dbReference>
<dbReference type="Pfam" id="PF08241">
    <property type="entry name" value="Methyltransf_11"/>
    <property type="match status" value="1"/>
</dbReference>
<evidence type="ECO:0000313" key="3">
    <source>
        <dbReference type="Proteomes" id="UP001431776"/>
    </source>
</evidence>
<evidence type="ECO:0000259" key="1">
    <source>
        <dbReference type="Pfam" id="PF08241"/>
    </source>
</evidence>
<dbReference type="CDD" id="cd02440">
    <property type="entry name" value="AdoMet_MTases"/>
    <property type="match status" value="1"/>
</dbReference>
<protein>
    <submittedName>
        <fullName evidence="2">Class I SAM-dependent methyltransferase</fullName>
    </submittedName>
</protein>
<evidence type="ECO:0000313" key="2">
    <source>
        <dbReference type="EMBL" id="MDI6447843.1"/>
    </source>
</evidence>
<keyword evidence="2" id="KW-0808">Transferase</keyword>
<name>A0AAW6TWQ2_9BACT</name>
<dbReference type="GO" id="GO:0008757">
    <property type="term" value="F:S-adenosylmethionine-dependent methyltransferase activity"/>
    <property type="evidence" value="ECO:0007669"/>
    <property type="project" value="InterPro"/>
</dbReference>
<dbReference type="Gene3D" id="3.40.50.150">
    <property type="entry name" value="Vaccinia Virus protein VP39"/>
    <property type="match status" value="1"/>
</dbReference>
<dbReference type="RefSeq" id="WP_349243255.1">
    <property type="nucleotide sequence ID" value="NZ_JASCXX010000002.1"/>
</dbReference>
<sequence length="255" mass="28551">MKFAEYDYRDVQGADGCSAMDGVWDAHWRGRQGLKGDLSDEPLWPTIREHLRTPGRLLEAGCGTGQWVQFLGGLGHDAVGIDYAPSGLEVGRAHNPSLNLIQADFRSLPFDDGSFDYVVSFGAVEHDIEGPEDALREFHRVLKPDGKLMCSVPCLNLYRTIGYPLLAIRKWLKCRTMLRRLRGKTAPFVFYEYIWSPKGYQTILSQCGFNVLAMHGYGNVLKSRPTQLLDAIAARVWPLSSAHMMMAICEKGQIA</sequence>
<organism evidence="2 3">
    <name type="scientific">Anaerobaca lacustris</name>
    <dbReference type="NCBI Taxonomy" id="3044600"/>
    <lineage>
        <taxon>Bacteria</taxon>
        <taxon>Pseudomonadati</taxon>
        <taxon>Planctomycetota</taxon>
        <taxon>Phycisphaerae</taxon>
        <taxon>Sedimentisphaerales</taxon>
        <taxon>Anaerobacaceae</taxon>
        <taxon>Anaerobaca</taxon>
    </lineage>
</organism>